<name>A0A1I1AFQ3_9BACI</name>
<dbReference type="OrthoDB" id="2932333at2"/>
<dbReference type="Pfam" id="PF13040">
    <property type="entry name" value="Fur_reg_FbpB"/>
    <property type="match status" value="1"/>
</dbReference>
<keyword evidence="2" id="KW-1185">Reference proteome</keyword>
<sequence>MRPKYQSFEELVQQNKQELWEDEYKLNQIEQRLDKKVTSQQSDKMGRLPS</sequence>
<protein>
    <submittedName>
        <fullName evidence="1">Fur-regulated basic protein B</fullName>
    </submittedName>
</protein>
<dbReference type="AlphaFoldDB" id="A0A1I1AFQ3"/>
<evidence type="ECO:0000313" key="1">
    <source>
        <dbReference type="EMBL" id="SFB35328.1"/>
    </source>
</evidence>
<organism evidence="1 2">
    <name type="scientific">Lentibacillus halodurans</name>
    <dbReference type="NCBI Taxonomy" id="237679"/>
    <lineage>
        <taxon>Bacteria</taxon>
        <taxon>Bacillati</taxon>
        <taxon>Bacillota</taxon>
        <taxon>Bacilli</taxon>
        <taxon>Bacillales</taxon>
        <taxon>Bacillaceae</taxon>
        <taxon>Lentibacillus</taxon>
    </lineage>
</organism>
<dbReference type="EMBL" id="FOJW01000018">
    <property type="protein sequence ID" value="SFB35328.1"/>
    <property type="molecule type" value="Genomic_DNA"/>
</dbReference>
<dbReference type="InterPro" id="IPR025004">
    <property type="entry name" value="SenN/SenS"/>
</dbReference>
<gene>
    <name evidence="1" type="ORF">SAMN04488072_11834</name>
</gene>
<dbReference type="Proteomes" id="UP000198642">
    <property type="component" value="Unassembled WGS sequence"/>
</dbReference>
<accession>A0A1I1AFQ3</accession>
<evidence type="ECO:0000313" key="2">
    <source>
        <dbReference type="Proteomes" id="UP000198642"/>
    </source>
</evidence>
<dbReference type="RefSeq" id="WP_090241037.1">
    <property type="nucleotide sequence ID" value="NZ_FOJW01000018.1"/>
</dbReference>
<reference evidence="1 2" key="1">
    <citation type="submission" date="2016-10" db="EMBL/GenBank/DDBJ databases">
        <authorList>
            <person name="de Groot N.N."/>
        </authorList>
    </citation>
    <scope>NUCLEOTIDE SEQUENCE [LARGE SCALE GENOMIC DNA]</scope>
    <source>
        <strain evidence="1 2">CGMCC 1.3702</strain>
    </source>
</reference>
<proteinExistence type="predicted"/>